<dbReference type="EMBL" id="ML178814">
    <property type="protein sequence ID" value="TFL07183.1"/>
    <property type="molecule type" value="Genomic_DNA"/>
</dbReference>
<evidence type="ECO:0000313" key="5">
    <source>
        <dbReference type="Proteomes" id="UP000305067"/>
    </source>
</evidence>
<evidence type="ECO:0000256" key="2">
    <source>
        <dbReference type="SAM" id="SignalP"/>
    </source>
</evidence>
<organism evidence="4 5">
    <name type="scientific">Pterulicium gracile</name>
    <dbReference type="NCBI Taxonomy" id="1884261"/>
    <lineage>
        <taxon>Eukaryota</taxon>
        <taxon>Fungi</taxon>
        <taxon>Dikarya</taxon>
        <taxon>Basidiomycota</taxon>
        <taxon>Agaricomycotina</taxon>
        <taxon>Agaricomycetes</taxon>
        <taxon>Agaricomycetidae</taxon>
        <taxon>Agaricales</taxon>
        <taxon>Pleurotineae</taxon>
        <taxon>Pterulaceae</taxon>
        <taxon>Pterulicium</taxon>
    </lineage>
</organism>
<reference evidence="4 5" key="1">
    <citation type="journal article" date="2019" name="Nat. Ecol. Evol.">
        <title>Megaphylogeny resolves global patterns of mushroom evolution.</title>
        <authorList>
            <person name="Varga T."/>
            <person name="Krizsan K."/>
            <person name="Foldi C."/>
            <person name="Dima B."/>
            <person name="Sanchez-Garcia M."/>
            <person name="Sanchez-Ramirez S."/>
            <person name="Szollosi G.J."/>
            <person name="Szarkandi J.G."/>
            <person name="Papp V."/>
            <person name="Albert L."/>
            <person name="Andreopoulos W."/>
            <person name="Angelini C."/>
            <person name="Antonin V."/>
            <person name="Barry K.W."/>
            <person name="Bougher N.L."/>
            <person name="Buchanan P."/>
            <person name="Buyck B."/>
            <person name="Bense V."/>
            <person name="Catcheside P."/>
            <person name="Chovatia M."/>
            <person name="Cooper J."/>
            <person name="Damon W."/>
            <person name="Desjardin D."/>
            <person name="Finy P."/>
            <person name="Geml J."/>
            <person name="Haridas S."/>
            <person name="Hughes K."/>
            <person name="Justo A."/>
            <person name="Karasinski D."/>
            <person name="Kautmanova I."/>
            <person name="Kiss B."/>
            <person name="Kocsube S."/>
            <person name="Kotiranta H."/>
            <person name="LaButti K.M."/>
            <person name="Lechner B.E."/>
            <person name="Liimatainen K."/>
            <person name="Lipzen A."/>
            <person name="Lukacs Z."/>
            <person name="Mihaltcheva S."/>
            <person name="Morgado L.N."/>
            <person name="Niskanen T."/>
            <person name="Noordeloos M.E."/>
            <person name="Ohm R.A."/>
            <person name="Ortiz-Santana B."/>
            <person name="Ovrebo C."/>
            <person name="Racz N."/>
            <person name="Riley R."/>
            <person name="Savchenko A."/>
            <person name="Shiryaev A."/>
            <person name="Soop K."/>
            <person name="Spirin V."/>
            <person name="Szebenyi C."/>
            <person name="Tomsovsky M."/>
            <person name="Tulloss R.E."/>
            <person name="Uehling J."/>
            <person name="Grigoriev I.V."/>
            <person name="Vagvolgyi C."/>
            <person name="Papp T."/>
            <person name="Martin F.M."/>
            <person name="Miettinen O."/>
            <person name="Hibbett D.S."/>
            <person name="Nagy L.G."/>
        </authorList>
    </citation>
    <scope>NUCLEOTIDE SEQUENCE [LARGE SCALE GENOMIC DNA]</scope>
    <source>
        <strain evidence="4 5">CBS 309.79</strain>
    </source>
</reference>
<dbReference type="PANTHER" id="PTHR31836:SF28">
    <property type="entry name" value="SRCR DOMAIN-CONTAINING PROTEIN-RELATED"/>
    <property type="match status" value="1"/>
</dbReference>
<feature type="signal peptide" evidence="2">
    <location>
        <begin position="1"/>
        <end position="26"/>
    </location>
</feature>
<dbReference type="Pfam" id="PF03330">
    <property type="entry name" value="DPBB_1"/>
    <property type="match status" value="1"/>
</dbReference>
<dbReference type="STRING" id="1884261.A0A5C3QYT7"/>
<dbReference type="CDD" id="cd22191">
    <property type="entry name" value="DPBB_RlpA_EXP_N-like"/>
    <property type="match status" value="1"/>
</dbReference>
<gene>
    <name evidence="4" type="ORF">BDV98DRAFT_587695</name>
</gene>
<dbReference type="SUPFAM" id="SSF50685">
    <property type="entry name" value="Barwin-like endoglucanases"/>
    <property type="match status" value="1"/>
</dbReference>
<dbReference type="InterPro" id="IPR051477">
    <property type="entry name" value="Expansin_CellWall"/>
</dbReference>
<dbReference type="PANTHER" id="PTHR31836">
    <property type="match status" value="1"/>
</dbReference>
<evidence type="ECO:0000259" key="3">
    <source>
        <dbReference type="Pfam" id="PF03330"/>
    </source>
</evidence>
<keyword evidence="5" id="KW-1185">Reference proteome</keyword>
<dbReference type="InterPro" id="IPR036908">
    <property type="entry name" value="RlpA-like_sf"/>
</dbReference>
<protein>
    <submittedName>
        <fullName evidence="4">RlpA-like double-psi beta-barrel-protein domain-containing protein-containing protein</fullName>
    </submittedName>
</protein>
<name>A0A5C3QYT7_9AGAR</name>
<dbReference type="Gene3D" id="2.40.40.10">
    <property type="entry name" value="RlpA-like domain"/>
    <property type="match status" value="1"/>
</dbReference>
<keyword evidence="1 2" id="KW-0732">Signal</keyword>
<accession>A0A5C3QYT7</accession>
<feature type="chain" id="PRO_5022755318" evidence="2">
    <location>
        <begin position="27"/>
        <end position="131"/>
    </location>
</feature>
<dbReference type="InterPro" id="IPR009009">
    <property type="entry name" value="RlpA-like_DPBB"/>
</dbReference>
<sequence length="131" mass="13519">MNFTALFSFSMVSVLALMGLIVPSAAAPASTSLETRWGRSGKASWFNVGLGSCGQYSSDSDMLVAVSPGAFSSGIHCGQKISVSANGHSVTATVLDKCPSCGDGDLDMSPALFQKFNDLGKGVFSVSWSPL</sequence>
<dbReference type="OrthoDB" id="623670at2759"/>
<dbReference type="Proteomes" id="UP000305067">
    <property type="component" value="Unassembled WGS sequence"/>
</dbReference>
<evidence type="ECO:0000256" key="1">
    <source>
        <dbReference type="ARBA" id="ARBA00022729"/>
    </source>
</evidence>
<evidence type="ECO:0000313" key="4">
    <source>
        <dbReference type="EMBL" id="TFL07183.1"/>
    </source>
</evidence>
<feature type="domain" description="RlpA-like protein double-psi beta-barrel" evidence="3">
    <location>
        <begin position="40"/>
        <end position="127"/>
    </location>
</feature>
<proteinExistence type="predicted"/>
<dbReference type="AlphaFoldDB" id="A0A5C3QYT7"/>